<dbReference type="EMBL" id="OL396571">
    <property type="protein sequence ID" value="UGC97779.1"/>
    <property type="molecule type" value="Genomic_DNA"/>
</dbReference>
<evidence type="ECO:0000313" key="2">
    <source>
        <dbReference type="Proteomes" id="UP000828384"/>
    </source>
</evidence>
<keyword evidence="2" id="KW-1185">Reference proteome</keyword>
<dbReference type="InterPro" id="IPR031875">
    <property type="entry name" value="RecA_dep_nuc"/>
</dbReference>
<reference evidence="1" key="1">
    <citation type="journal article" date="2022" name="Curr. Microbiol.">
        <title>Isolation, Characterization, and Comparative Genomic Analysis of vB_Pd_C23, a Novel Bacteriophage of Pantoea dispersa.</title>
        <authorList>
            <person name="Grami E."/>
            <person name="Laadouze I."/>
            <person name="Ben Tiba S."/>
            <person name="Hafiane A."/>
            <person name="Sealey K.S."/>
            <person name="Saidi N."/>
        </authorList>
    </citation>
    <scope>NUCLEOTIDE SEQUENCE</scope>
</reference>
<dbReference type="Gene3D" id="3.30.40.190">
    <property type="match status" value="1"/>
</dbReference>
<dbReference type="Pfam" id="PF16786">
    <property type="entry name" value="RecA_dep_nuc"/>
    <property type="match status" value="1"/>
</dbReference>
<protein>
    <submittedName>
        <fullName evidence="1">Recombination enhancement RecA-dependent nuclease</fullName>
    </submittedName>
</protein>
<dbReference type="Proteomes" id="UP000828384">
    <property type="component" value="Segment"/>
</dbReference>
<name>A0AAE8YLS6_9CAUD</name>
<sequence length="99" mass="11011">MEFLLMGRTKADKEHLAKLVDLGCCVCHREGHGYSQPEIHHIRSRAGAGQRSADREAIPLCAAHHRVGGYGIAFHAGKKGFEARYGTEEDLLAWTLERI</sequence>
<accession>A0AAE8YLS6</accession>
<proteinExistence type="predicted"/>
<evidence type="ECO:0000313" key="1">
    <source>
        <dbReference type="EMBL" id="UGC97779.1"/>
    </source>
</evidence>
<gene>
    <name evidence="1" type="ORF">pdc_066</name>
</gene>
<organism evidence="1 2">
    <name type="scientific">Pantoea phage PdC23</name>
    <dbReference type="NCBI Taxonomy" id="2894356"/>
    <lineage>
        <taxon>Viruses</taxon>
        <taxon>Duplodnaviria</taxon>
        <taxon>Heunggongvirae</taxon>
        <taxon>Uroviricota</taxon>
        <taxon>Caudoviricetes</taxon>
        <taxon>Felixviridae</taxon>
        <taxon>Certevirus</taxon>
        <taxon>Certevirus C23</taxon>
    </lineage>
</organism>